<comment type="caution">
    <text evidence="2">The sequence shown here is derived from an EMBL/GenBank/DDBJ whole genome shotgun (WGS) entry which is preliminary data.</text>
</comment>
<accession>A0A918IRV2</accession>
<reference evidence="2" key="1">
    <citation type="journal article" date="2014" name="Int. J. Syst. Evol. Microbiol.">
        <title>Complete genome sequence of Corynebacterium casei LMG S-19264T (=DSM 44701T), isolated from a smear-ripened cheese.</title>
        <authorList>
            <consortium name="US DOE Joint Genome Institute (JGI-PGF)"/>
            <person name="Walter F."/>
            <person name="Albersmeier A."/>
            <person name="Kalinowski J."/>
            <person name="Ruckert C."/>
        </authorList>
    </citation>
    <scope>NUCLEOTIDE SEQUENCE</scope>
    <source>
        <strain evidence="2">KCTC 12113</strain>
    </source>
</reference>
<dbReference type="PANTHER" id="PTHR30273">
    <property type="entry name" value="PERIPLASMIC SIGNAL SENSOR AND SIGMA FACTOR ACTIVATOR FECR-RELATED"/>
    <property type="match status" value="1"/>
</dbReference>
<gene>
    <name evidence="2" type="ORF">GCM10007383_13080</name>
</gene>
<dbReference type="Gene3D" id="2.60.120.1440">
    <property type="match status" value="1"/>
</dbReference>
<dbReference type="Pfam" id="PF04773">
    <property type="entry name" value="FecR"/>
    <property type="match status" value="1"/>
</dbReference>
<dbReference type="InterPro" id="IPR012373">
    <property type="entry name" value="Ferrdict_sens_TM"/>
</dbReference>
<name>A0A918IRV2_9FLAO</name>
<dbReference type="PANTHER" id="PTHR30273:SF2">
    <property type="entry name" value="PROTEIN FECR"/>
    <property type="match status" value="1"/>
</dbReference>
<keyword evidence="3" id="KW-1185">Reference proteome</keyword>
<reference evidence="2" key="2">
    <citation type="submission" date="2020-09" db="EMBL/GenBank/DDBJ databases">
        <authorList>
            <person name="Sun Q."/>
            <person name="Kim S."/>
        </authorList>
    </citation>
    <scope>NUCLEOTIDE SEQUENCE</scope>
    <source>
        <strain evidence="2">KCTC 12113</strain>
    </source>
</reference>
<evidence type="ECO:0000259" key="1">
    <source>
        <dbReference type="Pfam" id="PF04773"/>
    </source>
</evidence>
<evidence type="ECO:0000313" key="3">
    <source>
        <dbReference type="Proteomes" id="UP000634668"/>
    </source>
</evidence>
<dbReference type="Proteomes" id="UP000634668">
    <property type="component" value="Unassembled WGS sequence"/>
</dbReference>
<proteinExistence type="predicted"/>
<sequence>MLDHKISKYLRGTATSHEEREVEKWIIASDNNVKKFNLLQAKYVVSTLDISNTDLDPSYYIIINKHNQSSKNKSRVILEGSEKDRQVIYKDKGTQKAELVYNTLSVPNGERVDLMLSDGTKVILNSGTSLRYPVQFLGSESRQVFLDGEAFFMVAKDSHSPFVVNTEDIKVRVLATKFNWSSYPEDQFVNTTLIEGSISVYNSSQTFDSSNACVLEPGHKAE</sequence>
<evidence type="ECO:0000313" key="2">
    <source>
        <dbReference type="EMBL" id="GGW29060.1"/>
    </source>
</evidence>
<dbReference type="AlphaFoldDB" id="A0A918IRV2"/>
<dbReference type="EMBL" id="BMWP01000006">
    <property type="protein sequence ID" value="GGW29060.1"/>
    <property type="molecule type" value="Genomic_DNA"/>
</dbReference>
<protein>
    <recommendedName>
        <fullName evidence="1">FecR protein domain-containing protein</fullName>
    </recommendedName>
</protein>
<dbReference type="RefSeq" id="WP_051315511.1">
    <property type="nucleotide sequence ID" value="NZ_BMWP01000006.1"/>
</dbReference>
<organism evidence="2 3">
    <name type="scientific">Arenibacter certesii</name>
    <dbReference type="NCBI Taxonomy" id="228955"/>
    <lineage>
        <taxon>Bacteria</taxon>
        <taxon>Pseudomonadati</taxon>
        <taxon>Bacteroidota</taxon>
        <taxon>Flavobacteriia</taxon>
        <taxon>Flavobacteriales</taxon>
        <taxon>Flavobacteriaceae</taxon>
        <taxon>Arenibacter</taxon>
    </lineage>
</organism>
<dbReference type="GO" id="GO:0016989">
    <property type="term" value="F:sigma factor antagonist activity"/>
    <property type="evidence" value="ECO:0007669"/>
    <property type="project" value="TreeGrafter"/>
</dbReference>
<dbReference type="InterPro" id="IPR006860">
    <property type="entry name" value="FecR"/>
</dbReference>
<feature type="domain" description="FecR protein" evidence="1">
    <location>
        <begin position="103"/>
        <end position="198"/>
    </location>
</feature>